<proteinExistence type="predicted"/>
<sequence length="155" mass="16798">MNQECGLEVEVNQNEGCPDQLESGASTPPGFGSVNDSAPPGFEGVGQINGVLRKQGKAKRRNVDPVAGIRVTRSQMRKAKSKVTGRHSSVARKRDDMKFVKASPCDRHSIESTESMKQLAEEALKVGEMLGIKVISHRANAVKRITDSLKAKRAT</sequence>
<evidence type="ECO:0000313" key="2">
    <source>
        <dbReference type="EMBL" id="MBA4646683.1"/>
    </source>
</evidence>
<evidence type="ECO:0000256" key="1">
    <source>
        <dbReference type="SAM" id="MobiDB-lite"/>
    </source>
</evidence>
<organism evidence="2">
    <name type="scientific">Opuntia streptacantha</name>
    <name type="common">Prickly pear cactus</name>
    <name type="synonym">Opuntia cardona</name>
    <dbReference type="NCBI Taxonomy" id="393608"/>
    <lineage>
        <taxon>Eukaryota</taxon>
        <taxon>Viridiplantae</taxon>
        <taxon>Streptophyta</taxon>
        <taxon>Embryophyta</taxon>
        <taxon>Tracheophyta</taxon>
        <taxon>Spermatophyta</taxon>
        <taxon>Magnoliopsida</taxon>
        <taxon>eudicotyledons</taxon>
        <taxon>Gunneridae</taxon>
        <taxon>Pentapetalae</taxon>
        <taxon>Caryophyllales</taxon>
        <taxon>Cactineae</taxon>
        <taxon>Cactaceae</taxon>
        <taxon>Opuntioideae</taxon>
        <taxon>Opuntia</taxon>
    </lineage>
</organism>
<accession>A0A7C9DR06</accession>
<dbReference type="EMBL" id="GISG01147593">
    <property type="protein sequence ID" value="MBA4646683.1"/>
    <property type="molecule type" value="Transcribed_RNA"/>
</dbReference>
<feature type="compositionally biased region" description="Basic residues" evidence="1">
    <location>
        <begin position="75"/>
        <end position="91"/>
    </location>
</feature>
<feature type="region of interest" description="Disordered" evidence="1">
    <location>
        <begin position="1"/>
        <end position="44"/>
    </location>
</feature>
<reference evidence="2" key="2">
    <citation type="submission" date="2020-07" db="EMBL/GenBank/DDBJ databases">
        <authorList>
            <person name="Vera ALvarez R."/>
            <person name="Arias-Moreno D.M."/>
            <person name="Jimenez-Jacinto V."/>
            <person name="Jimenez-Bremont J.F."/>
            <person name="Swaminathan K."/>
            <person name="Moose S.P."/>
            <person name="Guerrero-Gonzalez M.L."/>
            <person name="Marino-Ramirez L."/>
            <person name="Landsman D."/>
            <person name="Rodriguez-Kessler M."/>
            <person name="Delgado-Sanchez P."/>
        </authorList>
    </citation>
    <scope>NUCLEOTIDE SEQUENCE</scope>
    <source>
        <tissue evidence="2">Cladode</tissue>
    </source>
</reference>
<name>A0A7C9DR06_OPUST</name>
<feature type="region of interest" description="Disordered" evidence="1">
    <location>
        <begin position="74"/>
        <end position="95"/>
    </location>
</feature>
<protein>
    <submittedName>
        <fullName evidence="2">Uncharacterized protein</fullName>
    </submittedName>
</protein>
<dbReference type="AlphaFoldDB" id="A0A7C9DR06"/>
<reference evidence="2" key="1">
    <citation type="journal article" date="2013" name="J. Plant Res.">
        <title>Effect of fungi and light on seed germination of three Opuntia species from semiarid lands of central Mexico.</title>
        <authorList>
            <person name="Delgado-Sanchez P."/>
            <person name="Jimenez-Bremont J.F."/>
            <person name="Guerrero-Gonzalez Mde L."/>
            <person name="Flores J."/>
        </authorList>
    </citation>
    <scope>NUCLEOTIDE SEQUENCE</scope>
    <source>
        <tissue evidence="2">Cladode</tissue>
    </source>
</reference>